<sequence>MSKSGKGAKQDRVGESARGEGGAERKADEKILAMRSSSVGWEKAPSAVPISGLQAGLQTGLQTKSQTGSEMGTAQGAFAHPTVTSMTTESNPGASPNILEVENLVVEFGGIKALDGFGFELPRGAILGLIGPNGAGKTTLFNCLSRLYTPDSGHIRFRGQSILDASPHAMASLGIGRTFQNLALFGSMSVLDNIMVGAHTRGKRGFLSHILRPPSVRAEEARLAEMAWGLIEYLGLGEVARSMVADLPFGTQKRVELGRALASRPKLLLLDEPAGGLNHLEVSQLCDLIRQIRDDYELTILLVEHHMRLVMTVSDKVVAMDFGRKIGEGTPLEVQENPQVIRAYLGTQ</sequence>
<dbReference type="SMART" id="SM00382">
    <property type="entry name" value="AAA"/>
    <property type="match status" value="1"/>
</dbReference>
<keyword evidence="1" id="KW-0813">Transport</keyword>
<dbReference type="InterPro" id="IPR003593">
    <property type="entry name" value="AAA+_ATPase"/>
</dbReference>
<proteinExistence type="predicted"/>
<dbReference type="AlphaFoldDB" id="A0A450ZY42"/>
<evidence type="ECO:0000259" key="5">
    <source>
        <dbReference type="PROSITE" id="PS50893"/>
    </source>
</evidence>
<dbReference type="PANTHER" id="PTHR45772">
    <property type="entry name" value="CONSERVED COMPONENT OF ABC TRANSPORTER FOR NATURAL AMINO ACIDS-RELATED"/>
    <property type="match status" value="1"/>
</dbReference>
<evidence type="ECO:0000256" key="2">
    <source>
        <dbReference type="ARBA" id="ARBA00022741"/>
    </source>
</evidence>
<keyword evidence="3 6" id="KW-0067">ATP-binding</keyword>
<dbReference type="InterPro" id="IPR003439">
    <property type="entry name" value="ABC_transporter-like_ATP-bd"/>
</dbReference>
<dbReference type="InterPro" id="IPR051120">
    <property type="entry name" value="ABC_AA/LPS_Transport"/>
</dbReference>
<keyword evidence="2" id="KW-0547">Nucleotide-binding</keyword>
<dbReference type="EMBL" id="CAADFX010000088">
    <property type="protein sequence ID" value="VFK58719.1"/>
    <property type="molecule type" value="Genomic_DNA"/>
</dbReference>
<evidence type="ECO:0000256" key="4">
    <source>
        <dbReference type="SAM" id="MobiDB-lite"/>
    </source>
</evidence>
<dbReference type="Pfam" id="PF12399">
    <property type="entry name" value="BCA_ABC_TP_C"/>
    <property type="match status" value="1"/>
</dbReference>
<dbReference type="Pfam" id="PF00005">
    <property type="entry name" value="ABC_tran"/>
    <property type="match status" value="1"/>
</dbReference>
<reference evidence="6" key="1">
    <citation type="submission" date="2019-02" db="EMBL/GenBank/DDBJ databases">
        <authorList>
            <person name="Gruber-Vodicka R. H."/>
            <person name="Seah K. B. B."/>
        </authorList>
    </citation>
    <scope>NUCLEOTIDE SEQUENCE</scope>
    <source>
        <strain evidence="6">BECK_BY1</strain>
    </source>
</reference>
<feature type="region of interest" description="Disordered" evidence="4">
    <location>
        <begin position="1"/>
        <end position="30"/>
    </location>
</feature>
<dbReference type="Gene3D" id="3.40.50.300">
    <property type="entry name" value="P-loop containing nucleotide triphosphate hydrolases"/>
    <property type="match status" value="1"/>
</dbReference>
<organism evidence="6">
    <name type="scientific">Candidatus Kentrum sp. TUN</name>
    <dbReference type="NCBI Taxonomy" id="2126343"/>
    <lineage>
        <taxon>Bacteria</taxon>
        <taxon>Pseudomonadati</taxon>
        <taxon>Pseudomonadota</taxon>
        <taxon>Gammaproteobacteria</taxon>
        <taxon>Candidatus Kentrum</taxon>
    </lineage>
</organism>
<accession>A0A450ZY42</accession>
<dbReference type="PANTHER" id="PTHR45772:SF4">
    <property type="entry name" value="ABC TRANSPORTER ATP-BINDING PROTEIN"/>
    <property type="match status" value="1"/>
</dbReference>
<dbReference type="InterPro" id="IPR032823">
    <property type="entry name" value="BCA_ABC_TP_C"/>
</dbReference>
<dbReference type="PROSITE" id="PS50893">
    <property type="entry name" value="ABC_TRANSPORTER_2"/>
    <property type="match status" value="1"/>
</dbReference>
<name>A0A450ZY42_9GAMM</name>
<protein>
    <submittedName>
        <fullName evidence="6">Amino acid/amide ABC transporter ATP-binding protein 1, HAAT family</fullName>
    </submittedName>
</protein>
<evidence type="ECO:0000256" key="3">
    <source>
        <dbReference type="ARBA" id="ARBA00022840"/>
    </source>
</evidence>
<feature type="domain" description="ABC transporter" evidence="5">
    <location>
        <begin position="99"/>
        <end position="347"/>
    </location>
</feature>
<dbReference type="CDD" id="cd03219">
    <property type="entry name" value="ABC_Mj1267_LivG_branched"/>
    <property type="match status" value="1"/>
</dbReference>
<dbReference type="FunFam" id="3.40.50.300:FF:000421">
    <property type="entry name" value="Branched-chain amino acid ABC transporter ATP-binding protein"/>
    <property type="match status" value="1"/>
</dbReference>
<gene>
    <name evidence="6" type="ORF">BECKTUN1418D_GA0071000_10883</name>
</gene>
<dbReference type="GO" id="GO:0005524">
    <property type="term" value="F:ATP binding"/>
    <property type="evidence" value="ECO:0007669"/>
    <property type="project" value="UniProtKB-KW"/>
</dbReference>
<dbReference type="SUPFAM" id="SSF52540">
    <property type="entry name" value="P-loop containing nucleoside triphosphate hydrolases"/>
    <property type="match status" value="1"/>
</dbReference>
<dbReference type="GO" id="GO:0005886">
    <property type="term" value="C:plasma membrane"/>
    <property type="evidence" value="ECO:0007669"/>
    <property type="project" value="TreeGrafter"/>
</dbReference>
<feature type="compositionally biased region" description="Basic and acidic residues" evidence="4">
    <location>
        <begin position="8"/>
        <end position="30"/>
    </location>
</feature>
<evidence type="ECO:0000313" key="6">
    <source>
        <dbReference type="EMBL" id="VFK58719.1"/>
    </source>
</evidence>
<evidence type="ECO:0000256" key="1">
    <source>
        <dbReference type="ARBA" id="ARBA00022448"/>
    </source>
</evidence>
<dbReference type="GO" id="GO:0016887">
    <property type="term" value="F:ATP hydrolysis activity"/>
    <property type="evidence" value="ECO:0007669"/>
    <property type="project" value="InterPro"/>
</dbReference>
<dbReference type="InterPro" id="IPR027417">
    <property type="entry name" value="P-loop_NTPase"/>
</dbReference>